<gene>
    <name evidence="2" type="ORF">ACIB24_11895</name>
</gene>
<dbReference type="InterPro" id="IPR025159">
    <property type="entry name" value="AbiEi_N"/>
</dbReference>
<dbReference type="Proteomes" id="UP001612915">
    <property type="component" value="Unassembled WGS sequence"/>
</dbReference>
<evidence type="ECO:0000313" key="2">
    <source>
        <dbReference type="EMBL" id="MFI7587767.1"/>
    </source>
</evidence>
<dbReference type="Pfam" id="PF13338">
    <property type="entry name" value="AbiEi_4"/>
    <property type="match status" value="1"/>
</dbReference>
<accession>A0ABW8AP98</accession>
<organism evidence="2 3">
    <name type="scientific">Spongisporangium articulatum</name>
    <dbReference type="NCBI Taxonomy" id="3362603"/>
    <lineage>
        <taxon>Bacteria</taxon>
        <taxon>Bacillati</taxon>
        <taxon>Actinomycetota</taxon>
        <taxon>Actinomycetes</taxon>
        <taxon>Kineosporiales</taxon>
        <taxon>Kineosporiaceae</taxon>
        <taxon>Spongisporangium</taxon>
    </lineage>
</organism>
<protein>
    <submittedName>
        <fullName evidence="2">Type IV toxin-antitoxin system AbiEi family antitoxin domain-containing protein</fullName>
    </submittedName>
</protein>
<sequence>MRRTDTAALEAVAACHHGLITRPDAAAHGITPATLRWALASGRLHRVMTGVFTMADHWERLTPRDRHLLVLLAAQRRSPRSVVCGLSAAVAWQLPLPEVGAPTLMSAQRRGQQAGIRWRRLAVNRARRVGALVVTSPARTVLDCARELDRPWGLAVADAALHAGLCTREELTAELVGAEPAAGLSKARWVIKRARSEPESPLESLGRADLDLAGLAVPEPQSWVPTERGWFRVDLLDGESRVVTEADGKVKYEGRPAVWAEKLRQDDIRDLQLEVVRFTMYDHHHQAPWLAQYRRALVRGRRTAELLGPMPTDLRPDWLP</sequence>
<comment type="caution">
    <text evidence="2">The sequence shown here is derived from an EMBL/GenBank/DDBJ whole genome shotgun (WGS) entry which is preliminary data.</text>
</comment>
<reference evidence="2 3" key="1">
    <citation type="submission" date="2024-10" db="EMBL/GenBank/DDBJ databases">
        <title>The Natural Products Discovery Center: Release of the First 8490 Sequenced Strains for Exploring Actinobacteria Biosynthetic Diversity.</title>
        <authorList>
            <person name="Kalkreuter E."/>
            <person name="Kautsar S.A."/>
            <person name="Yang D."/>
            <person name="Bader C.D."/>
            <person name="Teijaro C.N."/>
            <person name="Fluegel L."/>
            <person name="Davis C.M."/>
            <person name="Simpson J.R."/>
            <person name="Lauterbach L."/>
            <person name="Steele A.D."/>
            <person name="Gui C."/>
            <person name="Meng S."/>
            <person name="Li G."/>
            <person name="Viehrig K."/>
            <person name="Ye F."/>
            <person name="Su P."/>
            <person name="Kiefer A.F."/>
            <person name="Nichols A."/>
            <person name="Cepeda A.J."/>
            <person name="Yan W."/>
            <person name="Fan B."/>
            <person name="Jiang Y."/>
            <person name="Adhikari A."/>
            <person name="Zheng C.-J."/>
            <person name="Schuster L."/>
            <person name="Cowan T.M."/>
            <person name="Smanski M.J."/>
            <person name="Chevrette M.G."/>
            <person name="De Carvalho L.P.S."/>
            <person name="Shen B."/>
        </authorList>
    </citation>
    <scope>NUCLEOTIDE SEQUENCE [LARGE SCALE GENOMIC DNA]</scope>
    <source>
        <strain evidence="2 3">NPDC049639</strain>
    </source>
</reference>
<evidence type="ECO:0000313" key="3">
    <source>
        <dbReference type="Proteomes" id="UP001612915"/>
    </source>
</evidence>
<feature type="domain" description="AbiEi antitoxin N-terminal" evidence="1">
    <location>
        <begin position="9"/>
        <end position="47"/>
    </location>
</feature>
<name>A0ABW8AP98_9ACTN</name>
<dbReference type="RefSeq" id="WP_398280060.1">
    <property type="nucleotide sequence ID" value="NZ_JBITLV010000003.1"/>
</dbReference>
<proteinExistence type="predicted"/>
<keyword evidence="3" id="KW-1185">Reference proteome</keyword>
<dbReference type="EMBL" id="JBITLV010000003">
    <property type="protein sequence ID" value="MFI7587767.1"/>
    <property type="molecule type" value="Genomic_DNA"/>
</dbReference>
<evidence type="ECO:0000259" key="1">
    <source>
        <dbReference type="Pfam" id="PF13338"/>
    </source>
</evidence>